<sequence>MTEMVETAAAQRPNPVRITVNHQPVVLPDRATTGMGIKLEAIRQGVLIEPNFVLSVRQGNHFVPVGDDEAINVHRDEDFLAVAPDDNS</sequence>
<dbReference type="AlphaFoldDB" id="A0A365H7G9"/>
<reference evidence="1 2" key="1">
    <citation type="submission" date="2018-06" db="EMBL/GenBank/DDBJ databases">
        <title>Actinomadura craniellae sp. nov. isolated from marine sponge Craniella sp.</title>
        <authorList>
            <person name="Li L."/>
            <person name="Xu Q.H."/>
            <person name="Lin H.W."/>
            <person name="Lu Y.H."/>
        </authorList>
    </citation>
    <scope>NUCLEOTIDE SEQUENCE [LARGE SCALE GENOMIC DNA]</scope>
    <source>
        <strain evidence="1 2">LHW63021</strain>
    </source>
</reference>
<dbReference type="EMBL" id="QLYX01000004">
    <property type="protein sequence ID" value="RAY15027.1"/>
    <property type="molecule type" value="Genomic_DNA"/>
</dbReference>
<dbReference type="OrthoDB" id="3386327at2"/>
<evidence type="ECO:0008006" key="3">
    <source>
        <dbReference type="Google" id="ProtNLM"/>
    </source>
</evidence>
<protein>
    <recommendedName>
        <fullName evidence="3">Multi-ubiquitin domain-containing protein</fullName>
    </recommendedName>
</protein>
<keyword evidence="2" id="KW-1185">Reference proteome</keyword>
<evidence type="ECO:0000313" key="2">
    <source>
        <dbReference type="Proteomes" id="UP000251891"/>
    </source>
</evidence>
<proteinExistence type="predicted"/>
<dbReference type="RefSeq" id="WP_111865244.1">
    <property type="nucleotide sequence ID" value="NZ_QLYX01000004.1"/>
</dbReference>
<evidence type="ECO:0000313" key="1">
    <source>
        <dbReference type="EMBL" id="RAY15027.1"/>
    </source>
</evidence>
<gene>
    <name evidence="1" type="ORF">DPM19_09770</name>
</gene>
<name>A0A365H7G9_9ACTN</name>
<comment type="caution">
    <text evidence="1">The sequence shown here is derived from an EMBL/GenBank/DDBJ whole genome shotgun (WGS) entry which is preliminary data.</text>
</comment>
<dbReference type="Proteomes" id="UP000251891">
    <property type="component" value="Unassembled WGS sequence"/>
</dbReference>
<organism evidence="1 2">
    <name type="scientific">Actinomadura craniellae</name>
    <dbReference type="NCBI Taxonomy" id="2231787"/>
    <lineage>
        <taxon>Bacteria</taxon>
        <taxon>Bacillati</taxon>
        <taxon>Actinomycetota</taxon>
        <taxon>Actinomycetes</taxon>
        <taxon>Streptosporangiales</taxon>
        <taxon>Thermomonosporaceae</taxon>
        <taxon>Actinomadura</taxon>
    </lineage>
</organism>
<accession>A0A365H7G9</accession>